<evidence type="ECO:0000313" key="8">
    <source>
        <dbReference type="EMBL" id="QBK87181.1"/>
    </source>
</evidence>
<feature type="domain" description="Peptidase M48" evidence="7">
    <location>
        <begin position="89"/>
        <end position="217"/>
    </location>
</feature>
<organism evidence="8">
    <name type="scientific">Marseillevirus LCMAC201</name>
    <dbReference type="NCBI Taxonomy" id="2506605"/>
    <lineage>
        <taxon>Viruses</taxon>
        <taxon>Varidnaviria</taxon>
        <taxon>Bamfordvirae</taxon>
        <taxon>Nucleocytoviricota</taxon>
        <taxon>Megaviricetes</taxon>
        <taxon>Pimascovirales</taxon>
        <taxon>Pimascovirales incertae sedis</taxon>
        <taxon>Marseilleviridae</taxon>
    </lineage>
</organism>
<dbReference type="InterPro" id="IPR001915">
    <property type="entry name" value="Peptidase_M48"/>
</dbReference>
<dbReference type="EMBL" id="MK500345">
    <property type="protein sequence ID" value="QBK87181.1"/>
    <property type="molecule type" value="Genomic_DNA"/>
</dbReference>
<sequence length="364" mass="42422">MNYFVGIGTIGASIYTGHRFYKLLRGIPTISGVKVADEESQNKMNELVTKMGVRSVRLYNGDDDVAFGCNMSWSKPSIVMTRYDSFTAAHELAHIKFNHYLKRIGYVLGLEGCIFLFTYPNVFANVVANIGVIVYMFCKMKNDERDADICAIKYANSTDLGNFIAILKQELDQNYFLRNSKKNFVITMYNKIKYDSLGNNRFDPHPYHSERIKYLKAELYEKSLIPLEVYIQRKNGDKEKIDINSDLNREIRNKIRYSKKETTLINITKIVLKPYLNKYQIEVYSSTSDLVKYYNFNMLEHHNDPHILKIIDSMLEQKMVYCYIQNIDHDIDIMEIAKEIIKTNPSWIYDGVVVLDNNIVLIFN</sequence>
<evidence type="ECO:0000256" key="2">
    <source>
        <dbReference type="ARBA" id="ARBA00022670"/>
    </source>
</evidence>
<protein>
    <submittedName>
        <fullName evidence="8">Peptidase family M48</fullName>
    </submittedName>
</protein>
<keyword evidence="5" id="KW-0862">Zinc</keyword>
<evidence type="ECO:0000256" key="6">
    <source>
        <dbReference type="ARBA" id="ARBA00023049"/>
    </source>
</evidence>
<evidence type="ECO:0000256" key="4">
    <source>
        <dbReference type="ARBA" id="ARBA00022801"/>
    </source>
</evidence>
<evidence type="ECO:0000256" key="3">
    <source>
        <dbReference type="ARBA" id="ARBA00022723"/>
    </source>
</evidence>
<reference evidence="8" key="1">
    <citation type="journal article" date="2019" name="MBio">
        <title>Virus Genomes from Deep Sea Sediments Expand the Ocean Megavirome and Support Independent Origins of Viral Gigantism.</title>
        <authorList>
            <person name="Backstrom D."/>
            <person name="Yutin N."/>
            <person name="Jorgensen S.L."/>
            <person name="Dharamshi J."/>
            <person name="Homa F."/>
            <person name="Zaremba-Niedwiedzka K."/>
            <person name="Spang A."/>
            <person name="Wolf Y.I."/>
            <person name="Koonin E.V."/>
            <person name="Ettema T.J."/>
        </authorList>
    </citation>
    <scope>NUCLEOTIDE SEQUENCE</scope>
</reference>
<name>A0A481YWB0_9VIRU</name>
<keyword evidence="2" id="KW-0645">Protease</keyword>
<evidence type="ECO:0000256" key="1">
    <source>
        <dbReference type="ARBA" id="ARBA00001947"/>
    </source>
</evidence>
<dbReference type="GO" id="GO:0004222">
    <property type="term" value="F:metalloendopeptidase activity"/>
    <property type="evidence" value="ECO:0007669"/>
    <property type="project" value="InterPro"/>
</dbReference>
<keyword evidence="3" id="KW-0479">Metal-binding</keyword>
<dbReference type="Pfam" id="PF01435">
    <property type="entry name" value="Peptidase_M48"/>
    <property type="match status" value="1"/>
</dbReference>
<accession>A0A481YWB0</accession>
<dbReference type="GO" id="GO:0006508">
    <property type="term" value="P:proteolysis"/>
    <property type="evidence" value="ECO:0007669"/>
    <property type="project" value="UniProtKB-KW"/>
</dbReference>
<dbReference type="GO" id="GO:0046872">
    <property type="term" value="F:metal ion binding"/>
    <property type="evidence" value="ECO:0007669"/>
    <property type="project" value="UniProtKB-KW"/>
</dbReference>
<keyword evidence="4" id="KW-0378">Hydrolase</keyword>
<proteinExistence type="predicted"/>
<gene>
    <name evidence="8" type="ORF">LCMAC201_00830</name>
</gene>
<keyword evidence="6" id="KW-0482">Metalloprotease</keyword>
<evidence type="ECO:0000259" key="7">
    <source>
        <dbReference type="Pfam" id="PF01435"/>
    </source>
</evidence>
<evidence type="ECO:0000256" key="5">
    <source>
        <dbReference type="ARBA" id="ARBA00022833"/>
    </source>
</evidence>
<comment type="cofactor">
    <cofactor evidence="1">
        <name>Zn(2+)</name>
        <dbReference type="ChEBI" id="CHEBI:29105"/>
    </cofactor>
</comment>